<dbReference type="Pfam" id="PF00169">
    <property type="entry name" value="PH"/>
    <property type="match status" value="1"/>
</dbReference>
<dbReference type="InterPro" id="IPR045188">
    <property type="entry name" value="Boi1/Boi2-like"/>
</dbReference>
<dbReference type="Pfam" id="PF00018">
    <property type="entry name" value="SH3_1"/>
    <property type="match status" value="1"/>
</dbReference>
<dbReference type="SUPFAM" id="SSF50729">
    <property type="entry name" value="PH domain-like"/>
    <property type="match status" value="1"/>
</dbReference>
<evidence type="ECO:0008006" key="10">
    <source>
        <dbReference type="Google" id="ProtNLM"/>
    </source>
</evidence>
<dbReference type="FunCoup" id="A5DAK8">
    <property type="interactions" value="223"/>
</dbReference>
<dbReference type="AlphaFoldDB" id="A5DAK8"/>
<dbReference type="GO" id="GO:0007032">
    <property type="term" value="P:endosome organization"/>
    <property type="evidence" value="ECO:0007669"/>
    <property type="project" value="TreeGrafter"/>
</dbReference>
<accession>A5DAK8</accession>
<dbReference type="GO" id="GO:0055037">
    <property type="term" value="C:recycling endosome"/>
    <property type="evidence" value="ECO:0007669"/>
    <property type="project" value="TreeGrafter"/>
</dbReference>
<dbReference type="SUPFAM" id="SSF47769">
    <property type="entry name" value="SAM/Pointed domain"/>
    <property type="match status" value="1"/>
</dbReference>
<dbReference type="FunFam" id="2.30.29.30:FF:000230">
    <property type="entry name" value="Polarized growth protein (Boi2)"/>
    <property type="match status" value="1"/>
</dbReference>
<dbReference type="SMART" id="SM00326">
    <property type="entry name" value="SH3"/>
    <property type="match status" value="1"/>
</dbReference>
<dbReference type="STRING" id="294746.A5DAK8"/>
<keyword evidence="9" id="KW-1185">Reference proteome</keyword>
<protein>
    <recommendedName>
        <fullName evidence="10">Protein BOI2</fullName>
    </recommendedName>
</protein>
<dbReference type="InterPro" id="IPR035551">
    <property type="entry name" value="Boi1/2_SH3"/>
</dbReference>
<evidence type="ECO:0000259" key="7">
    <source>
        <dbReference type="PROSITE" id="PS50105"/>
    </source>
</evidence>
<dbReference type="SMART" id="SM00454">
    <property type="entry name" value="SAM"/>
    <property type="match status" value="1"/>
</dbReference>
<dbReference type="GO" id="GO:0001881">
    <property type="term" value="P:receptor recycling"/>
    <property type="evidence" value="ECO:0007669"/>
    <property type="project" value="TreeGrafter"/>
</dbReference>
<dbReference type="VEuPathDB" id="FungiDB:PGUG_00313"/>
<feature type="compositionally biased region" description="Polar residues" evidence="4">
    <location>
        <begin position="115"/>
        <end position="134"/>
    </location>
</feature>
<dbReference type="CDD" id="cd09535">
    <property type="entry name" value="SAM_BOI-like_fungal"/>
    <property type="match status" value="1"/>
</dbReference>
<feature type="compositionally biased region" description="Basic residues" evidence="4">
    <location>
        <begin position="469"/>
        <end position="480"/>
    </location>
</feature>
<feature type="compositionally biased region" description="Basic and acidic residues" evidence="4">
    <location>
        <begin position="507"/>
        <end position="531"/>
    </location>
</feature>
<feature type="compositionally biased region" description="Polar residues" evidence="4">
    <location>
        <begin position="873"/>
        <end position="896"/>
    </location>
</feature>
<dbReference type="GO" id="GO:0005802">
    <property type="term" value="C:trans-Golgi network"/>
    <property type="evidence" value="ECO:0007669"/>
    <property type="project" value="TreeGrafter"/>
</dbReference>
<dbReference type="PANTHER" id="PTHR22902:SF27">
    <property type="entry name" value="PLECKSTRIN HOMOLOGY DOMAIN-CONTAINING FAMILY A MEMBER 3"/>
    <property type="match status" value="1"/>
</dbReference>
<dbReference type="KEGG" id="pgu:PGUG_00313"/>
<dbReference type="PANTHER" id="PTHR22902">
    <property type="entry name" value="SESQUIPEDALIAN"/>
    <property type="match status" value="1"/>
</dbReference>
<evidence type="ECO:0000259" key="5">
    <source>
        <dbReference type="PROSITE" id="PS50002"/>
    </source>
</evidence>
<feature type="compositionally biased region" description="Polar residues" evidence="4">
    <location>
        <begin position="849"/>
        <end position="865"/>
    </location>
</feature>
<dbReference type="Gene3D" id="2.30.29.30">
    <property type="entry name" value="Pleckstrin-homology domain (PH domain)/Phosphotyrosine-binding domain (PTB)"/>
    <property type="match status" value="1"/>
</dbReference>
<keyword evidence="1 3" id="KW-0728">SH3 domain</keyword>
<evidence type="ECO:0000256" key="4">
    <source>
        <dbReference type="SAM" id="MobiDB-lite"/>
    </source>
</evidence>
<dbReference type="InterPro" id="IPR011993">
    <property type="entry name" value="PH-like_dom_sf"/>
</dbReference>
<keyword evidence="2" id="KW-0597">Phosphoprotein</keyword>
<dbReference type="InterPro" id="IPR036028">
    <property type="entry name" value="SH3-like_dom_sf"/>
</dbReference>
<dbReference type="InterPro" id="IPR001660">
    <property type="entry name" value="SAM"/>
</dbReference>
<dbReference type="InterPro" id="IPR001452">
    <property type="entry name" value="SH3_domain"/>
</dbReference>
<feature type="region of interest" description="Disordered" evidence="4">
    <location>
        <begin position="507"/>
        <end position="566"/>
    </location>
</feature>
<dbReference type="GO" id="GO:0042147">
    <property type="term" value="P:retrograde transport, endosome to Golgi"/>
    <property type="evidence" value="ECO:0007669"/>
    <property type="project" value="TreeGrafter"/>
</dbReference>
<dbReference type="PROSITE" id="PS50105">
    <property type="entry name" value="SAM_DOMAIN"/>
    <property type="match status" value="1"/>
</dbReference>
<dbReference type="EMBL" id="CH408155">
    <property type="protein sequence ID" value="EDK36215.2"/>
    <property type="molecule type" value="Genomic_DNA"/>
</dbReference>
<dbReference type="PROSITE" id="PS50002">
    <property type="entry name" value="SH3"/>
    <property type="match status" value="1"/>
</dbReference>
<dbReference type="Proteomes" id="UP000001997">
    <property type="component" value="Unassembled WGS sequence"/>
</dbReference>
<feature type="region of interest" description="Disordered" evidence="4">
    <location>
        <begin position="776"/>
        <end position="929"/>
    </location>
</feature>
<dbReference type="HOGENOM" id="CLU_003845_0_0_1"/>
<feature type="region of interest" description="Disordered" evidence="4">
    <location>
        <begin position="331"/>
        <end position="396"/>
    </location>
</feature>
<dbReference type="GeneID" id="5128980"/>
<feature type="compositionally biased region" description="Low complexity" evidence="4">
    <location>
        <begin position="215"/>
        <end position="244"/>
    </location>
</feature>
<feature type="domain" description="PH" evidence="6">
    <location>
        <begin position="604"/>
        <end position="726"/>
    </location>
</feature>
<evidence type="ECO:0000259" key="6">
    <source>
        <dbReference type="PROSITE" id="PS50003"/>
    </source>
</evidence>
<evidence type="ECO:0000313" key="9">
    <source>
        <dbReference type="Proteomes" id="UP000001997"/>
    </source>
</evidence>
<dbReference type="SUPFAM" id="SSF50044">
    <property type="entry name" value="SH3-domain"/>
    <property type="match status" value="1"/>
</dbReference>
<dbReference type="InterPro" id="IPR001849">
    <property type="entry name" value="PH_domain"/>
</dbReference>
<dbReference type="PROSITE" id="PS50003">
    <property type="entry name" value="PH_DOMAIN"/>
    <property type="match status" value="1"/>
</dbReference>
<evidence type="ECO:0000256" key="1">
    <source>
        <dbReference type="ARBA" id="ARBA00022443"/>
    </source>
</evidence>
<dbReference type="Gene3D" id="2.30.30.40">
    <property type="entry name" value="SH3 Domains"/>
    <property type="match status" value="1"/>
</dbReference>
<dbReference type="GO" id="GO:0005769">
    <property type="term" value="C:early endosome"/>
    <property type="evidence" value="ECO:0007669"/>
    <property type="project" value="TreeGrafter"/>
</dbReference>
<evidence type="ECO:0000313" key="8">
    <source>
        <dbReference type="EMBL" id="EDK36215.2"/>
    </source>
</evidence>
<evidence type="ECO:0000256" key="2">
    <source>
        <dbReference type="ARBA" id="ARBA00022553"/>
    </source>
</evidence>
<feature type="region of interest" description="Disordered" evidence="4">
    <location>
        <begin position="455"/>
        <end position="480"/>
    </location>
</feature>
<dbReference type="InParanoid" id="A5DAK8"/>
<feature type="region of interest" description="Disordered" evidence="4">
    <location>
        <begin position="187"/>
        <end position="255"/>
    </location>
</feature>
<dbReference type="OrthoDB" id="73680at2759"/>
<dbReference type="RefSeq" id="XP_001486936.2">
    <property type="nucleotide sequence ID" value="XM_001486886.1"/>
</dbReference>
<organism evidence="8 9">
    <name type="scientific">Meyerozyma guilliermondii (strain ATCC 6260 / CBS 566 / DSM 6381 / JCM 1539 / NBRC 10279 / NRRL Y-324)</name>
    <name type="common">Yeast</name>
    <name type="synonym">Candida guilliermondii</name>
    <dbReference type="NCBI Taxonomy" id="294746"/>
    <lineage>
        <taxon>Eukaryota</taxon>
        <taxon>Fungi</taxon>
        <taxon>Dikarya</taxon>
        <taxon>Ascomycota</taxon>
        <taxon>Saccharomycotina</taxon>
        <taxon>Pichiomycetes</taxon>
        <taxon>Debaryomycetaceae</taxon>
        <taxon>Meyerozyma</taxon>
    </lineage>
</organism>
<dbReference type="OMA" id="YYGWMKK"/>
<feature type="region of interest" description="Disordered" evidence="4">
    <location>
        <begin position="100"/>
        <end position="134"/>
    </location>
</feature>
<proteinExistence type="predicted"/>
<feature type="domain" description="SAM" evidence="7">
    <location>
        <begin position="254"/>
        <end position="318"/>
    </location>
</feature>
<dbReference type="CDD" id="cd11886">
    <property type="entry name" value="SH3_BOI"/>
    <property type="match status" value="1"/>
</dbReference>
<dbReference type="eggNOG" id="ENOG502QPMX">
    <property type="taxonomic scope" value="Eukaryota"/>
</dbReference>
<gene>
    <name evidence="8" type="ORF">PGUG_00313</name>
</gene>
<reference evidence="8 9" key="1">
    <citation type="journal article" date="2009" name="Nature">
        <title>Evolution of pathogenicity and sexual reproduction in eight Candida genomes.</title>
        <authorList>
            <person name="Butler G."/>
            <person name="Rasmussen M.D."/>
            <person name="Lin M.F."/>
            <person name="Santos M.A."/>
            <person name="Sakthikumar S."/>
            <person name="Munro C.A."/>
            <person name="Rheinbay E."/>
            <person name="Grabherr M."/>
            <person name="Forche A."/>
            <person name="Reedy J.L."/>
            <person name="Agrafioti I."/>
            <person name="Arnaud M.B."/>
            <person name="Bates S."/>
            <person name="Brown A.J."/>
            <person name="Brunke S."/>
            <person name="Costanzo M.C."/>
            <person name="Fitzpatrick D.A."/>
            <person name="de Groot P.W."/>
            <person name="Harris D."/>
            <person name="Hoyer L.L."/>
            <person name="Hube B."/>
            <person name="Klis F.M."/>
            <person name="Kodira C."/>
            <person name="Lennard N."/>
            <person name="Logue M.E."/>
            <person name="Martin R."/>
            <person name="Neiman A.M."/>
            <person name="Nikolaou E."/>
            <person name="Quail M.A."/>
            <person name="Quinn J."/>
            <person name="Santos M.C."/>
            <person name="Schmitzberger F.F."/>
            <person name="Sherlock G."/>
            <person name="Shah P."/>
            <person name="Silverstein K.A."/>
            <person name="Skrzypek M.S."/>
            <person name="Soll D."/>
            <person name="Staggs R."/>
            <person name="Stansfield I."/>
            <person name="Stumpf M.P."/>
            <person name="Sudbery P.E."/>
            <person name="Srikantha T."/>
            <person name="Zeng Q."/>
            <person name="Berman J."/>
            <person name="Berriman M."/>
            <person name="Heitman J."/>
            <person name="Gow N.A."/>
            <person name="Lorenz M.C."/>
            <person name="Birren B.W."/>
            <person name="Kellis M."/>
            <person name="Cuomo C.A."/>
        </authorList>
    </citation>
    <scope>NUCLEOTIDE SEQUENCE [LARGE SCALE GENOMIC DNA]</scope>
    <source>
        <strain evidence="9">ATCC 6260 / CBS 566 / DSM 6381 / JCM 1539 / NBRC 10279 / NRRL Y-324</strain>
    </source>
</reference>
<dbReference type="SMART" id="SM00233">
    <property type="entry name" value="PH"/>
    <property type="match status" value="1"/>
</dbReference>
<dbReference type="GO" id="GO:0005829">
    <property type="term" value="C:cytosol"/>
    <property type="evidence" value="ECO:0007669"/>
    <property type="project" value="GOC"/>
</dbReference>
<evidence type="ECO:0000256" key="3">
    <source>
        <dbReference type="PROSITE-ProRule" id="PRU00192"/>
    </source>
</evidence>
<sequence>MSETSTGAVYLCIKQFNARLGDELNLKIGDKVEVLADDSEYNDGWYMGKNMLTNEVGLYPKSFTQLLQTPSGSLLRSRSRRVTSKGLSASNITEKLDKLSVSKPAEPTVNEESKSGLTQISEQNPKNSNSSAATDTVQDIDRALEELQTPPAEIKNPYKDIKPVESKSVYQSQPSGFQAREANAAKELPTPVSNDPPTPATKKASHSTEVTPETQHQSSSQSRSQPQQQPALSSQSGRNGSLSSVPNPSEAHSWSPKDVSAYFSHLGFDSGVSGKFLRHEITGAILFELDLGHLKELDIDSFGVRFQIHKEIEKLKQIAAGEVAARNAMPSSSSESLLSPKVSQSFNSYNNSDDDRGLMPSAPLSRKREKGDDVETPPMPFVAPQRPHGPSSPDEQVYHDKLAQAQDEFGTPTTPNTPRTRNAADAPEHHLYLTRNNASSAGLGINGMSRPASSIYEPSVGHSRNASASHRRNSSVISGHKRHSSLFSFLSGNENERERLEKIEKEERAAQAEKEKQRAASARLAKEKPSMLDETADISKAGGTSSPKKAADKRAASDSNVTRLKTLRTASSQNFRGFSGSKKSKTSAFTEGIRQITPDEAIKSASFSGWMSKKSGSTIGWRSRYFTLHGTRLSYFTSLKDKKERGLIDITAHKVIPINSDDSSSDKYIAMYASSTGFGRYCFKLVPPAPGFKKGLTFTQPKTHFFAVETQDEMRGWLKALMTATIDIDDTVPVVSSCSTPTVSLSKAQELLERAREENKLRDEQSADYSHIMTETSMDNHLENETDQTSEEASPMVSYDESASSSQPKLSLDTSVRNTSKGPKTPQMSQSSGGFSSPYLLASGVLSPRSGTHSSPSETPQSGSRSQHEYFPETTTPKSTFSSSNGRVVSQGSGYTPFNPPKKKRGSDKMLSYASDASGNHTFVLKASK</sequence>
<feature type="compositionally biased region" description="Polar residues" evidence="4">
    <location>
        <begin position="801"/>
        <end position="835"/>
    </location>
</feature>
<feature type="compositionally biased region" description="Low complexity" evidence="4">
    <location>
        <begin position="331"/>
        <end position="345"/>
    </location>
</feature>
<dbReference type="Gene3D" id="1.10.150.50">
    <property type="entry name" value="Transcription Factor, Ets-1"/>
    <property type="match status" value="1"/>
</dbReference>
<feature type="domain" description="SH3" evidence="5">
    <location>
        <begin position="5"/>
        <end position="69"/>
    </location>
</feature>
<name>A5DAK8_PICGU</name>
<dbReference type="InterPro" id="IPR013761">
    <property type="entry name" value="SAM/pointed_sf"/>
</dbReference>
<dbReference type="Pfam" id="PF07647">
    <property type="entry name" value="SAM_2"/>
    <property type="match status" value="1"/>
</dbReference>